<evidence type="ECO:0000256" key="5">
    <source>
        <dbReference type="ARBA" id="ARBA00022679"/>
    </source>
</evidence>
<comment type="similarity">
    <text evidence="3 11">Belongs to the CDP-alcohol phosphatidyltransferase class-II family.</text>
</comment>
<sequence length="470" mass="55020">MFPDLQYCIPVESKSVHFLKLPDEFYQEILKRISSSKSRIVFAALYLGTGHKEQQIISRLQTACSENEELEVSFLLDYFRGTRGEPNDSSTSILNLCWRIKMFRLEYFICTPPVSLFHTPEMRGLLKFLLPGRLNEVIGVQHMKFFIFDDSIIISGANLSDQYFDNRQDRYMVVEDCPRLADFFHSISTIMSKHSMQLDKFGKLNFSGSASIHPFTGYFQIMSVHYKRNLCPMFWFFCHLHRSNEEIQKSIKTEIFELFDKCKGNVNNSANDTFIYPFLQMGVFDIKQEENIKEINLITAYFNLCDEYADWMLQKRPFLVNIVFGSSRTNGFYGGTGLSGSVPLLYLQNSLDFIRKSKEQGFEKSPFTFMEWDRDGWTFHAKGLWIEFLNSKRIGTVIGSSNYGFRSSQRDLEAQVLLVTENDALKQKIIEERQYLLEHAQSIEIDAFLKRDILVSNWVKYFARIFRNFF</sequence>
<comment type="caution">
    <text evidence="13">The sequence shown here is derived from an EMBL/GenBank/DDBJ whole genome shotgun (WGS) entry which is preliminary data.</text>
</comment>
<evidence type="ECO:0000259" key="12">
    <source>
        <dbReference type="PROSITE" id="PS50035"/>
    </source>
</evidence>
<comment type="catalytic activity">
    <reaction evidence="10 11">
        <text>a CDP-1,2-diacyl-sn-glycerol + sn-glycerol 3-phosphate = a 1,2-diacyl-sn-glycero-3-phospho-(1'-sn-glycero-3'-phosphate) + CMP + H(+)</text>
        <dbReference type="Rhea" id="RHEA:12593"/>
        <dbReference type="ChEBI" id="CHEBI:15378"/>
        <dbReference type="ChEBI" id="CHEBI:57597"/>
        <dbReference type="ChEBI" id="CHEBI:58332"/>
        <dbReference type="ChEBI" id="CHEBI:60110"/>
        <dbReference type="ChEBI" id="CHEBI:60377"/>
        <dbReference type="EC" id="2.7.8.5"/>
    </reaction>
</comment>
<evidence type="ECO:0000256" key="6">
    <source>
        <dbReference type="ARBA" id="ARBA00022737"/>
    </source>
</evidence>
<dbReference type="GO" id="GO:0008444">
    <property type="term" value="F:CDP-diacylglycerol-glycerol-3-phosphate 3-phosphatidyltransferase activity"/>
    <property type="evidence" value="ECO:0007669"/>
    <property type="project" value="UniProtKB-EC"/>
</dbReference>
<dbReference type="EC" id="2.7.8.5" evidence="11"/>
<evidence type="ECO:0000256" key="1">
    <source>
        <dbReference type="ARBA" id="ARBA00003537"/>
    </source>
</evidence>
<name>A0A6V7VXQ1_MELEN</name>
<keyword evidence="11" id="KW-0496">Mitochondrion</keyword>
<evidence type="ECO:0000256" key="2">
    <source>
        <dbReference type="ARBA" id="ARBA00005042"/>
    </source>
</evidence>
<evidence type="ECO:0000256" key="9">
    <source>
        <dbReference type="ARBA" id="ARBA00023264"/>
    </source>
</evidence>
<evidence type="ECO:0000256" key="3">
    <source>
        <dbReference type="ARBA" id="ARBA00010682"/>
    </source>
</evidence>
<comment type="subcellular location">
    <subcellularLocation>
        <location evidence="11">Mitochondrion</location>
    </subcellularLocation>
</comment>
<dbReference type="GO" id="GO:0032049">
    <property type="term" value="P:cardiolipin biosynthetic process"/>
    <property type="evidence" value="ECO:0007669"/>
    <property type="project" value="InterPro"/>
</dbReference>
<dbReference type="Gene3D" id="3.30.870.10">
    <property type="entry name" value="Endonuclease Chain A"/>
    <property type="match status" value="2"/>
</dbReference>
<dbReference type="PIRSF" id="PIRSF000850">
    <property type="entry name" value="Phospholipase_D_PSS"/>
    <property type="match status" value="1"/>
</dbReference>
<evidence type="ECO:0000313" key="14">
    <source>
        <dbReference type="Proteomes" id="UP000580250"/>
    </source>
</evidence>
<keyword evidence="11" id="KW-0547">Nucleotide-binding</keyword>
<evidence type="ECO:0000256" key="7">
    <source>
        <dbReference type="ARBA" id="ARBA00023098"/>
    </source>
</evidence>
<accession>A0A6V7VXQ1</accession>
<dbReference type="GO" id="GO:0005739">
    <property type="term" value="C:mitochondrion"/>
    <property type="evidence" value="ECO:0007669"/>
    <property type="project" value="UniProtKB-SubCell"/>
</dbReference>
<dbReference type="PANTHER" id="PTHR12586:SF1">
    <property type="entry name" value="CDP-DIACYLGLYCEROL--GLYCEROL-3-PHOSPHATE 3-PHOSPHATIDYLTRANSFERASE, MITOCHONDRIAL"/>
    <property type="match status" value="1"/>
</dbReference>
<gene>
    <name evidence="13" type="ORF">MENT_LOCUS31598</name>
</gene>
<keyword evidence="11" id="KW-0067">ATP-binding</keyword>
<dbReference type="Proteomes" id="UP000580250">
    <property type="component" value="Unassembled WGS sequence"/>
</dbReference>
<evidence type="ECO:0000256" key="8">
    <source>
        <dbReference type="ARBA" id="ARBA00023209"/>
    </source>
</evidence>
<keyword evidence="5 11" id="KW-0808">Transferase</keyword>
<dbReference type="GO" id="GO:0005524">
    <property type="term" value="F:ATP binding"/>
    <property type="evidence" value="ECO:0007669"/>
    <property type="project" value="UniProtKB-KW"/>
</dbReference>
<reference evidence="13 14" key="1">
    <citation type="submission" date="2020-08" db="EMBL/GenBank/DDBJ databases">
        <authorList>
            <person name="Koutsovoulos G."/>
            <person name="Danchin GJ E."/>
        </authorList>
    </citation>
    <scope>NUCLEOTIDE SEQUENCE [LARGE SCALE GENOMIC DNA]</scope>
</reference>
<evidence type="ECO:0000313" key="13">
    <source>
        <dbReference type="EMBL" id="CAD2179589.1"/>
    </source>
</evidence>
<dbReference type="UniPathway" id="UPA00084">
    <property type="reaction ID" value="UER00503"/>
</dbReference>
<keyword evidence="4 11" id="KW-0444">Lipid biosynthesis</keyword>
<dbReference type="InterPro" id="IPR016270">
    <property type="entry name" value="PGS1"/>
</dbReference>
<dbReference type="EMBL" id="CAJEWN010000347">
    <property type="protein sequence ID" value="CAD2179589.1"/>
    <property type="molecule type" value="Genomic_DNA"/>
</dbReference>
<dbReference type="CDD" id="cd09135">
    <property type="entry name" value="PLDc_PGS1_euk_1"/>
    <property type="match status" value="1"/>
</dbReference>
<evidence type="ECO:0000256" key="4">
    <source>
        <dbReference type="ARBA" id="ARBA00022516"/>
    </source>
</evidence>
<dbReference type="PROSITE" id="PS50035">
    <property type="entry name" value="PLD"/>
    <property type="match status" value="1"/>
</dbReference>
<dbReference type="PANTHER" id="PTHR12586">
    <property type="entry name" value="CDP-DIACYLGLYCEROL--SERINE O-PHOSPHATIDYLTRANSFERASE"/>
    <property type="match status" value="1"/>
</dbReference>
<dbReference type="Pfam" id="PF00614">
    <property type="entry name" value="PLDc"/>
    <property type="match status" value="1"/>
</dbReference>
<feature type="domain" description="PLD phosphodiesterase" evidence="12">
    <location>
        <begin position="137"/>
        <end position="163"/>
    </location>
</feature>
<evidence type="ECO:0000256" key="10">
    <source>
        <dbReference type="ARBA" id="ARBA00048586"/>
    </source>
</evidence>
<comment type="pathway">
    <text evidence="2 11">Phospholipid metabolism; phosphatidylglycerol biosynthesis; phosphatidylglycerol from CDP-diacylglycerol: step 1/2.</text>
</comment>
<evidence type="ECO:0000256" key="11">
    <source>
        <dbReference type="RuleBase" id="RU365024"/>
    </source>
</evidence>
<dbReference type="SUPFAM" id="SSF56024">
    <property type="entry name" value="Phospholipase D/nuclease"/>
    <property type="match status" value="1"/>
</dbReference>
<proteinExistence type="inferred from homology"/>
<dbReference type="OrthoDB" id="10250191at2759"/>
<keyword evidence="9 11" id="KW-1208">Phospholipid metabolism</keyword>
<dbReference type="AlphaFoldDB" id="A0A6V7VXQ1"/>
<dbReference type="SMART" id="SM00155">
    <property type="entry name" value="PLDc"/>
    <property type="match status" value="2"/>
</dbReference>
<keyword evidence="6" id="KW-0677">Repeat</keyword>
<protein>
    <recommendedName>
        <fullName evidence="11">CDP-diacylglycerol--glycerol-3-phosphate 3-phosphatidyltransferase</fullName>
        <ecNumber evidence="11">2.7.8.5</ecNumber>
    </recommendedName>
</protein>
<keyword evidence="7 11" id="KW-0443">Lipid metabolism</keyword>
<comment type="function">
    <text evidence="1 11">Functions in the biosynthesis of the anionic phospholipids phosphatidylglycerol and cardiolipin.</text>
</comment>
<dbReference type="CDD" id="cd09137">
    <property type="entry name" value="PLDc_PGS1_euk_2"/>
    <property type="match status" value="1"/>
</dbReference>
<dbReference type="InterPro" id="IPR001736">
    <property type="entry name" value="PLipase_D/transphosphatidylase"/>
</dbReference>
<keyword evidence="8 11" id="KW-0594">Phospholipid biosynthesis</keyword>
<organism evidence="13 14">
    <name type="scientific">Meloidogyne enterolobii</name>
    <name type="common">Root-knot nematode worm</name>
    <name type="synonym">Meloidogyne mayaguensis</name>
    <dbReference type="NCBI Taxonomy" id="390850"/>
    <lineage>
        <taxon>Eukaryota</taxon>
        <taxon>Metazoa</taxon>
        <taxon>Ecdysozoa</taxon>
        <taxon>Nematoda</taxon>
        <taxon>Chromadorea</taxon>
        <taxon>Rhabditida</taxon>
        <taxon>Tylenchina</taxon>
        <taxon>Tylenchomorpha</taxon>
        <taxon>Tylenchoidea</taxon>
        <taxon>Meloidogynidae</taxon>
        <taxon>Meloidogyninae</taxon>
        <taxon>Meloidogyne</taxon>
    </lineage>
</organism>